<dbReference type="Proteomes" id="UP000253940">
    <property type="component" value="Chromosome"/>
</dbReference>
<accession>A0A345PAV4</accession>
<gene>
    <name evidence="1" type="ORF">HYN46_17165</name>
</gene>
<sequence>MRVLLDPQSLEYQVYRIDVKSYLVRLSDYWHVIEAFAQSQFYLVGAECLTWTRHNAHIIAANS</sequence>
<protein>
    <submittedName>
        <fullName evidence="1">Uncharacterized protein</fullName>
    </submittedName>
</protein>
<reference evidence="1 2" key="1">
    <citation type="submission" date="2018-07" db="EMBL/GenBank/DDBJ databases">
        <title>Genome sequencing of Moraxellaceae gen. HYN0046.</title>
        <authorList>
            <person name="Kim M."/>
            <person name="Yi H."/>
        </authorList>
    </citation>
    <scope>NUCLEOTIDE SEQUENCE [LARGE SCALE GENOMIC DNA]</scope>
    <source>
        <strain evidence="1 2">HYN0046</strain>
    </source>
</reference>
<organism evidence="1 2">
    <name type="scientific">Aquirhabdus parva</name>
    <dbReference type="NCBI Taxonomy" id="2283318"/>
    <lineage>
        <taxon>Bacteria</taxon>
        <taxon>Pseudomonadati</taxon>
        <taxon>Pseudomonadota</taxon>
        <taxon>Gammaproteobacteria</taxon>
        <taxon>Moraxellales</taxon>
        <taxon>Moraxellaceae</taxon>
        <taxon>Aquirhabdus</taxon>
    </lineage>
</organism>
<keyword evidence="2" id="KW-1185">Reference proteome</keyword>
<evidence type="ECO:0000313" key="1">
    <source>
        <dbReference type="EMBL" id="AXI04413.1"/>
    </source>
</evidence>
<dbReference type="KEGG" id="mbah:HYN46_17165"/>
<name>A0A345PAV4_9GAMM</name>
<dbReference type="EMBL" id="CP031222">
    <property type="protein sequence ID" value="AXI04413.1"/>
    <property type="molecule type" value="Genomic_DNA"/>
</dbReference>
<proteinExistence type="predicted"/>
<evidence type="ECO:0000313" key="2">
    <source>
        <dbReference type="Proteomes" id="UP000253940"/>
    </source>
</evidence>
<dbReference type="AlphaFoldDB" id="A0A345PAV4"/>